<evidence type="ECO:0000313" key="3">
    <source>
        <dbReference type="EMBL" id="VAW48871.1"/>
    </source>
</evidence>
<feature type="domain" description="GGDEF" evidence="2">
    <location>
        <begin position="126"/>
        <end position="259"/>
    </location>
</feature>
<dbReference type="InterPro" id="IPR052155">
    <property type="entry name" value="Biofilm_reg_signaling"/>
</dbReference>
<dbReference type="FunFam" id="3.30.70.270:FF:000001">
    <property type="entry name" value="Diguanylate cyclase domain protein"/>
    <property type="match status" value="1"/>
</dbReference>
<reference evidence="3" key="1">
    <citation type="submission" date="2018-06" db="EMBL/GenBank/DDBJ databases">
        <authorList>
            <person name="Zhirakovskaya E."/>
        </authorList>
    </citation>
    <scope>NUCLEOTIDE SEQUENCE</scope>
</reference>
<dbReference type="SMART" id="SM00052">
    <property type="entry name" value="EAL"/>
    <property type="match status" value="1"/>
</dbReference>
<gene>
    <name evidence="3" type="ORF">MNBD_GAMMA04-1718</name>
</gene>
<name>A0A3B0W0S4_9ZZZZ</name>
<feature type="domain" description="EAL" evidence="1">
    <location>
        <begin position="268"/>
        <end position="519"/>
    </location>
</feature>
<dbReference type="SMART" id="SM00267">
    <property type="entry name" value="GGDEF"/>
    <property type="match status" value="1"/>
</dbReference>
<dbReference type="Pfam" id="PF00563">
    <property type="entry name" value="EAL"/>
    <property type="match status" value="1"/>
</dbReference>
<organism evidence="3">
    <name type="scientific">hydrothermal vent metagenome</name>
    <dbReference type="NCBI Taxonomy" id="652676"/>
    <lineage>
        <taxon>unclassified sequences</taxon>
        <taxon>metagenomes</taxon>
        <taxon>ecological metagenomes</taxon>
    </lineage>
</organism>
<dbReference type="InterPro" id="IPR029787">
    <property type="entry name" value="Nucleotide_cyclase"/>
</dbReference>
<dbReference type="CDD" id="cd01949">
    <property type="entry name" value="GGDEF"/>
    <property type="match status" value="1"/>
</dbReference>
<dbReference type="PROSITE" id="PS50887">
    <property type="entry name" value="GGDEF"/>
    <property type="match status" value="1"/>
</dbReference>
<dbReference type="NCBIfam" id="TIGR00254">
    <property type="entry name" value="GGDEF"/>
    <property type="match status" value="1"/>
</dbReference>
<dbReference type="AlphaFoldDB" id="A0A3B0W0S4"/>
<accession>A0A3B0W0S4</accession>
<dbReference type="PANTHER" id="PTHR44757:SF2">
    <property type="entry name" value="BIOFILM ARCHITECTURE MAINTENANCE PROTEIN MBAA"/>
    <property type="match status" value="1"/>
</dbReference>
<dbReference type="Gene3D" id="3.30.70.270">
    <property type="match status" value="1"/>
</dbReference>
<dbReference type="SUPFAM" id="SSF141868">
    <property type="entry name" value="EAL domain-like"/>
    <property type="match status" value="1"/>
</dbReference>
<evidence type="ECO:0000259" key="2">
    <source>
        <dbReference type="PROSITE" id="PS50887"/>
    </source>
</evidence>
<dbReference type="PROSITE" id="PS50883">
    <property type="entry name" value="EAL"/>
    <property type="match status" value="1"/>
</dbReference>
<dbReference type="PANTHER" id="PTHR44757">
    <property type="entry name" value="DIGUANYLATE CYCLASE DGCP"/>
    <property type="match status" value="1"/>
</dbReference>
<protein>
    <submittedName>
        <fullName evidence="3">Diguanylate cyclase/phosphodiesterase (GGDEF &amp; EAL domains) with PAS/PAC sensor(S)</fullName>
    </submittedName>
</protein>
<dbReference type="InterPro" id="IPR001633">
    <property type="entry name" value="EAL_dom"/>
</dbReference>
<evidence type="ECO:0000259" key="1">
    <source>
        <dbReference type="PROSITE" id="PS50883"/>
    </source>
</evidence>
<dbReference type="InterPro" id="IPR000160">
    <property type="entry name" value="GGDEF_dom"/>
</dbReference>
<dbReference type="InterPro" id="IPR035919">
    <property type="entry name" value="EAL_sf"/>
</dbReference>
<dbReference type="Gene3D" id="3.20.20.450">
    <property type="entry name" value="EAL domain"/>
    <property type="match status" value="1"/>
</dbReference>
<dbReference type="Pfam" id="PF00990">
    <property type="entry name" value="GGDEF"/>
    <property type="match status" value="1"/>
</dbReference>
<sequence>MLELSNRLLEKMSTSEMATETGILNKLERSRAQQMVDRSPLKMDSDATKLLRTLQDRFSHTDDAITVSDTTTISNEIEALIEAQVSLRTEALFRQANYDDLTHLPNRAYFNRTIETLIIDAKQSKGEFTLLFLDLDGFKNINDTFGHHAGDELLRNVSARVISAVREGDIVSRLGGDEFVVLLAGTLKRDEIEGICSRMISEVRRPYWIDQNDIQISTSIGVASYPMDACSSSELIEKSDKALYASKDAGRNTYRFYSDLRACEMNSDCNPVDRLERALEQEKITICFEPQVDLVSQKIVGSNVTALWADSHTDSPYLNDWMAVLNQSRWAASTGAWLIDSGLYYLQQWQALNDELVISIPVMPALCQAEDMVAFMNKRLLSYQVTAAQIQLEFSLESLNDSAVQQQLNALSDAGYQITLTDVGKAALDLVLLSELNLQKIKLDAKWLKKSLSSEGGRKWLQAIVQMASVVNMDTIATGITSSQEVEKLKSMGCTMGQGTLWTPPLESEGFYQAISAQLPAVH</sequence>
<dbReference type="CDD" id="cd01948">
    <property type="entry name" value="EAL"/>
    <property type="match status" value="1"/>
</dbReference>
<dbReference type="EMBL" id="UOFB01000298">
    <property type="protein sequence ID" value="VAW48871.1"/>
    <property type="molecule type" value="Genomic_DNA"/>
</dbReference>
<dbReference type="SUPFAM" id="SSF55073">
    <property type="entry name" value="Nucleotide cyclase"/>
    <property type="match status" value="1"/>
</dbReference>
<dbReference type="InterPro" id="IPR043128">
    <property type="entry name" value="Rev_trsase/Diguanyl_cyclase"/>
</dbReference>
<proteinExistence type="predicted"/>